<dbReference type="AlphaFoldDB" id="A0A918V320"/>
<name>A0A918V320_9ACTN</name>
<protein>
    <submittedName>
        <fullName evidence="2">Uncharacterized protein</fullName>
    </submittedName>
</protein>
<feature type="region of interest" description="Disordered" evidence="1">
    <location>
        <begin position="1"/>
        <end position="105"/>
    </location>
</feature>
<evidence type="ECO:0000313" key="3">
    <source>
        <dbReference type="Proteomes" id="UP000634660"/>
    </source>
</evidence>
<feature type="compositionally biased region" description="Basic and acidic residues" evidence="1">
    <location>
        <begin position="40"/>
        <end position="49"/>
    </location>
</feature>
<dbReference type="EMBL" id="BMVX01000008">
    <property type="protein sequence ID" value="GGZ65235.1"/>
    <property type="molecule type" value="Genomic_DNA"/>
</dbReference>
<accession>A0A918V320</accession>
<reference evidence="2" key="2">
    <citation type="submission" date="2020-09" db="EMBL/GenBank/DDBJ databases">
        <authorList>
            <person name="Sun Q."/>
            <person name="Ohkuma M."/>
        </authorList>
    </citation>
    <scope>NUCLEOTIDE SEQUENCE</scope>
    <source>
        <strain evidence="2">JCM 4834</strain>
    </source>
</reference>
<evidence type="ECO:0000256" key="1">
    <source>
        <dbReference type="SAM" id="MobiDB-lite"/>
    </source>
</evidence>
<dbReference type="Proteomes" id="UP000634660">
    <property type="component" value="Unassembled WGS sequence"/>
</dbReference>
<organism evidence="2 3">
    <name type="scientific">Streptomyces subrutilus</name>
    <dbReference type="NCBI Taxonomy" id="36818"/>
    <lineage>
        <taxon>Bacteria</taxon>
        <taxon>Bacillati</taxon>
        <taxon>Actinomycetota</taxon>
        <taxon>Actinomycetes</taxon>
        <taxon>Kitasatosporales</taxon>
        <taxon>Streptomycetaceae</taxon>
        <taxon>Streptomyces</taxon>
    </lineage>
</organism>
<feature type="compositionally biased region" description="Low complexity" evidence="1">
    <location>
        <begin position="17"/>
        <end position="33"/>
    </location>
</feature>
<proteinExistence type="predicted"/>
<sequence length="105" mass="11153">MRSHPGAAARRGRGAVEGETAGGTADAATARAVKIAGDTARADYAERVRGPLLQQMRNKGGRVDSPLRPRQAGARGHPNAPGHARRRRVRSPGCPSRRAERDRAV</sequence>
<comment type="caution">
    <text evidence="2">The sequence shown here is derived from an EMBL/GenBank/DDBJ whole genome shotgun (WGS) entry which is preliminary data.</text>
</comment>
<gene>
    <name evidence="2" type="ORF">GCM10010371_26180</name>
</gene>
<reference evidence="2" key="1">
    <citation type="journal article" date="2014" name="Int. J. Syst. Evol. Microbiol.">
        <title>Complete genome sequence of Corynebacterium casei LMG S-19264T (=DSM 44701T), isolated from a smear-ripened cheese.</title>
        <authorList>
            <consortium name="US DOE Joint Genome Institute (JGI-PGF)"/>
            <person name="Walter F."/>
            <person name="Albersmeier A."/>
            <person name="Kalinowski J."/>
            <person name="Ruckert C."/>
        </authorList>
    </citation>
    <scope>NUCLEOTIDE SEQUENCE</scope>
    <source>
        <strain evidence="2">JCM 4834</strain>
    </source>
</reference>
<evidence type="ECO:0000313" key="2">
    <source>
        <dbReference type="EMBL" id="GGZ65235.1"/>
    </source>
</evidence>